<evidence type="ECO:0000313" key="1">
    <source>
        <dbReference type="EMBL" id="KAG2266324.1"/>
    </source>
</evidence>
<evidence type="ECO:0000313" key="2">
    <source>
        <dbReference type="Proteomes" id="UP000886595"/>
    </source>
</evidence>
<accession>A0A8X7U5T9</accession>
<name>A0A8X7U5T9_BRACI</name>
<protein>
    <submittedName>
        <fullName evidence="1">Uncharacterized protein</fullName>
    </submittedName>
</protein>
<organism evidence="1 2">
    <name type="scientific">Brassica carinata</name>
    <name type="common">Ethiopian mustard</name>
    <name type="synonym">Abyssinian cabbage</name>
    <dbReference type="NCBI Taxonomy" id="52824"/>
    <lineage>
        <taxon>Eukaryota</taxon>
        <taxon>Viridiplantae</taxon>
        <taxon>Streptophyta</taxon>
        <taxon>Embryophyta</taxon>
        <taxon>Tracheophyta</taxon>
        <taxon>Spermatophyta</taxon>
        <taxon>Magnoliopsida</taxon>
        <taxon>eudicotyledons</taxon>
        <taxon>Gunneridae</taxon>
        <taxon>Pentapetalae</taxon>
        <taxon>rosids</taxon>
        <taxon>malvids</taxon>
        <taxon>Brassicales</taxon>
        <taxon>Brassicaceae</taxon>
        <taxon>Brassiceae</taxon>
        <taxon>Brassica</taxon>
    </lineage>
</organism>
<dbReference type="EMBL" id="JAAMPC010000014">
    <property type="protein sequence ID" value="KAG2266324.1"/>
    <property type="molecule type" value="Genomic_DNA"/>
</dbReference>
<comment type="caution">
    <text evidence="1">The sequence shown here is derived from an EMBL/GenBank/DDBJ whole genome shotgun (WGS) entry which is preliminary data.</text>
</comment>
<dbReference type="AlphaFoldDB" id="A0A8X7U5T9"/>
<proteinExistence type="predicted"/>
<keyword evidence="2" id="KW-1185">Reference proteome</keyword>
<dbReference type="Proteomes" id="UP000886595">
    <property type="component" value="Unassembled WGS sequence"/>
</dbReference>
<dbReference type="OrthoDB" id="20872at2759"/>
<reference evidence="1 2" key="1">
    <citation type="submission" date="2020-02" db="EMBL/GenBank/DDBJ databases">
        <authorList>
            <person name="Ma Q."/>
            <person name="Huang Y."/>
            <person name="Song X."/>
            <person name="Pei D."/>
        </authorList>
    </citation>
    <scope>NUCLEOTIDE SEQUENCE [LARGE SCALE GENOMIC DNA]</scope>
    <source>
        <strain evidence="1">Sxm20200214</strain>
        <tissue evidence="1">Leaf</tissue>
    </source>
</reference>
<gene>
    <name evidence="1" type="ORF">Bca52824_073403</name>
</gene>
<sequence length="126" mass="13972">MGKIYAFFKQEPIQFVCLPVLPDVRTTCGDHSPQTLKVSNFPVQFATALHLAAQNSYPRCNQFPNCWSLLKDNKSLVAGFDQKLKMSFNHEVIFRASDGGTNTKTRCSAGSTTLHYVSCGGVTQCY</sequence>